<dbReference type="GO" id="GO:0106310">
    <property type="term" value="F:protein serine kinase activity"/>
    <property type="evidence" value="ECO:0007669"/>
    <property type="project" value="RHEA"/>
</dbReference>
<feature type="domain" description="PASTA" evidence="13">
    <location>
        <begin position="631"/>
        <end position="693"/>
    </location>
</feature>
<dbReference type="PANTHER" id="PTHR43289">
    <property type="entry name" value="MITOGEN-ACTIVATED PROTEIN KINASE KINASE KINASE 20-RELATED"/>
    <property type="match status" value="1"/>
</dbReference>
<dbReference type="InterPro" id="IPR000719">
    <property type="entry name" value="Prot_kinase_dom"/>
</dbReference>
<feature type="domain" description="Protein kinase" evidence="11">
    <location>
        <begin position="18"/>
        <end position="277"/>
    </location>
</feature>
<dbReference type="PROSITE" id="PS50206">
    <property type="entry name" value="RHODANESE_3"/>
    <property type="match status" value="1"/>
</dbReference>
<protein>
    <recommendedName>
        <fullName evidence="1">non-specific serine/threonine protein kinase</fullName>
        <ecNumber evidence="1">2.7.11.1</ecNumber>
    </recommendedName>
</protein>
<dbReference type="CDD" id="cd14014">
    <property type="entry name" value="STKc_PknB_like"/>
    <property type="match status" value="1"/>
</dbReference>
<dbReference type="Gene3D" id="3.30.10.20">
    <property type="match status" value="4"/>
</dbReference>
<dbReference type="Proteomes" id="UP000035722">
    <property type="component" value="Unassembled WGS sequence"/>
</dbReference>
<keyword evidence="10" id="KW-1133">Transmembrane helix</keyword>
<feature type="domain" description="Rhodanese" evidence="12">
    <location>
        <begin position="642"/>
        <end position="680"/>
    </location>
</feature>
<dbReference type="EMBL" id="CAQI01000044">
    <property type="protein sequence ID" value="CCQ46669.1"/>
    <property type="molecule type" value="Genomic_DNA"/>
</dbReference>
<proteinExistence type="predicted"/>
<reference evidence="15" key="1">
    <citation type="journal article" date="2014" name="Genome Announc.">
        <title>Genome Sequence of Arthrobacter siccitolerans 4J27, a Xeroprotectant-Producing Desiccation-Tolerant Microorganism.</title>
        <authorList>
            <person name="Manzanera M."/>
            <person name="Santa-Cruz-Calvo L."/>
            <person name="Vilchez J.I."/>
            <person name="Garcia-Fontana C."/>
            <person name="Silva-Castro G.A."/>
            <person name="Calvo C."/>
            <person name="Gonzalez-Lopez J."/>
        </authorList>
    </citation>
    <scope>NUCLEOTIDE SEQUENCE [LARGE SCALE GENOMIC DNA]</scope>
    <source>
        <strain evidence="15">4J27</strain>
    </source>
</reference>
<keyword evidence="6" id="KW-0067">ATP-binding</keyword>
<keyword evidence="5 14" id="KW-0418">Kinase</keyword>
<dbReference type="Pfam" id="PF00069">
    <property type="entry name" value="Pkinase"/>
    <property type="match status" value="1"/>
</dbReference>
<comment type="caution">
    <text evidence="14">The sequence shown here is derived from an EMBL/GenBank/DDBJ whole genome shotgun (WGS) entry which is preliminary data.</text>
</comment>
<dbReference type="InterPro" id="IPR005543">
    <property type="entry name" value="PASTA_dom"/>
</dbReference>
<evidence type="ECO:0000256" key="1">
    <source>
        <dbReference type="ARBA" id="ARBA00012513"/>
    </source>
</evidence>
<comment type="catalytic activity">
    <reaction evidence="7">
        <text>L-threonyl-[protein] + ATP = O-phospho-L-threonyl-[protein] + ADP + H(+)</text>
        <dbReference type="Rhea" id="RHEA:46608"/>
        <dbReference type="Rhea" id="RHEA-COMP:11060"/>
        <dbReference type="Rhea" id="RHEA-COMP:11605"/>
        <dbReference type="ChEBI" id="CHEBI:15378"/>
        <dbReference type="ChEBI" id="CHEBI:30013"/>
        <dbReference type="ChEBI" id="CHEBI:30616"/>
        <dbReference type="ChEBI" id="CHEBI:61977"/>
        <dbReference type="ChEBI" id="CHEBI:456216"/>
        <dbReference type="EC" id="2.7.11.1"/>
    </reaction>
</comment>
<feature type="compositionally biased region" description="Basic and acidic residues" evidence="9">
    <location>
        <begin position="373"/>
        <end position="382"/>
    </location>
</feature>
<evidence type="ECO:0000256" key="8">
    <source>
        <dbReference type="ARBA" id="ARBA00048679"/>
    </source>
</evidence>
<feature type="compositionally biased region" description="Pro residues" evidence="9">
    <location>
        <begin position="316"/>
        <end position="328"/>
    </location>
</feature>
<dbReference type="PANTHER" id="PTHR43289:SF34">
    <property type="entry name" value="SERINE_THREONINE-PROTEIN KINASE YBDM-RELATED"/>
    <property type="match status" value="1"/>
</dbReference>
<dbReference type="Gene3D" id="3.30.200.20">
    <property type="entry name" value="Phosphorylase Kinase, domain 1"/>
    <property type="match status" value="1"/>
</dbReference>
<dbReference type="Gene3D" id="1.10.510.10">
    <property type="entry name" value="Transferase(Phosphotransferase) domain 1"/>
    <property type="match status" value="1"/>
</dbReference>
<feature type="domain" description="PASTA" evidence="13">
    <location>
        <begin position="563"/>
        <end position="630"/>
    </location>
</feature>
<keyword evidence="4" id="KW-0547">Nucleotide-binding</keyword>
<evidence type="ECO:0000256" key="5">
    <source>
        <dbReference type="ARBA" id="ARBA00022777"/>
    </source>
</evidence>
<keyword evidence="15" id="KW-1185">Reference proteome</keyword>
<dbReference type="PROSITE" id="PS00108">
    <property type="entry name" value="PROTEIN_KINASE_ST"/>
    <property type="match status" value="1"/>
</dbReference>
<dbReference type="STRING" id="861266.ARTSIC4J27_2639"/>
<dbReference type="CDD" id="cd06577">
    <property type="entry name" value="PASTA_pknB"/>
    <property type="match status" value="4"/>
</dbReference>
<dbReference type="SMART" id="SM00740">
    <property type="entry name" value="PASTA"/>
    <property type="match status" value="4"/>
</dbReference>
<dbReference type="PROSITE" id="PS50011">
    <property type="entry name" value="PROTEIN_KINASE_DOM"/>
    <property type="match status" value="1"/>
</dbReference>
<evidence type="ECO:0000256" key="10">
    <source>
        <dbReference type="SAM" id="Phobius"/>
    </source>
</evidence>
<keyword evidence="10" id="KW-0472">Membrane</keyword>
<evidence type="ECO:0000256" key="9">
    <source>
        <dbReference type="SAM" id="MobiDB-lite"/>
    </source>
</evidence>
<organism evidence="14 15">
    <name type="scientific">Pseudarthrobacter siccitolerans</name>
    <dbReference type="NCBI Taxonomy" id="861266"/>
    <lineage>
        <taxon>Bacteria</taxon>
        <taxon>Bacillati</taxon>
        <taxon>Actinomycetota</taxon>
        <taxon>Actinomycetes</taxon>
        <taxon>Micrococcales</taxon>
        <taxon>Micrococcaceae</taxon>
        <taxon>Pseudarthrobacter</taxon>
    </lineage>
</organism>
<feature type="region of interest" description="Disordered" evidence="9">
    <location>
        <begin position="306"/>
        <end position="388"/>
    </location>
</feature>
<dbReference type="PROSITE" id="PS51178">
    <property type="entry name" value="PASTA"/>
    <property type="match status" value="4"/>
</dbReference>
<feature type="domain" description="PASTA" evidence="13">
    <location>
        <begin position="495"/>
        <end position="562"/>
    </location>
</feature>
<dbReference type="RefSeq" id="WP_050055538.1">
    <property type="nucleotide sequence ID" value="NZ_CAQI01000044.1"/>
</dbReference>
<dbReference type="FunFam" id="3.30.200.20:FF:000035">
    <property type="entry name" value="Serine/threonine protein kinase Stk1"/>
    <property type="match status" value="1"/>
</dbReference>
<sequence length="693" mass="72469">MTEHVSDPLVGTLVDNRYAVRSRLARGGMSTVYVATDQRLDRDVALKVLHPHLSADESFLGRLGREAKAAARLSHPHVVGVLDQGTDNHTAYLVMEYVKGHTLREVINTKGALPPRLALALIDPVVEGLGAAHAAGFIHRDVKPENVLIADDGRIKVADFGLARAVTTSTSTGALLGTVAYLSPELVLGKPADARSDVYSVGIMLYEMLTGQQPFTGEVPIQVAYQHVNGTVGPPSALVPGLAAEVDELVQWCTANDPENRPIDGNALLQELRHIRTNLSDRELDLQPPAAAGMASQGHTEVIARTSSPTSVMPFGRPPAPPHGPPQNPAVRHGDQEGRPAPSGAHHNLTPPDSDDEAWAPAAAAPLSKRAQRKAEKEDGKARARAAAVPARSLREGSARRRGVLWVVVLVLAALLATGAGWFFGMGPGSAAAIPAVANKTVAEAQELLSNAGFRSTTSDVFDDDVPNGLVVGTEPPAGSEIRKFQPVSLFVSKGPQLFPVPELAGGTLEEAKNGLNAAEMALGGVTEQFSETAAAGVVLSQDPAPGTPARHGTPVSLVVSKGPEPIPVPNVVGRDEDAAVDAIEAAGLKADVAREEVFDKNVPEGAVVSQSPANGTLTRGGTVTLTISKGPRMVEVPSFIGKQAAEAKKALESLGFQVKVNNILGGFFGTVRDQDPVDTEVPEGSVITLTVV</sequence>
<evidence type="ECO:0000256" key="4">
    <source>
        <dbReference type="ARBA" id="ARBA00022741"/>
    </source>
</evidence>
<dbReference type="OrthoDB" id="9762169at2"/>
<evidence type="ECO:0000259" key="13">
    <source>
        <dbReference type="PROSITE" id="PS51178"/>
    </source>
</evidence>
<evidence type="ECO:0000259" key="11">
    <source>
        <dbReference type="PROSITE" id="PS50011"/>
    </source>
</evidence>
<dbReference type="SMART" id="SM00220">
    <property type="entry name" value="S_TKc"/>
    <property type="match status" value="1"/>
</dbReference>
<accession>A0A024H4G6</accession>
<comment type="catalytic activity">
    <reaction evidence="8">
        <text>L-seryl-[protein] + ATP = O-phospho-L-seryl-[protein] + ADP + H(+)</text>
        <dbReference type="Rhea" id="RHEA:17989"/>
        <dbReference type="Rhea" id="RHEA-COMP:9863"/>
        <dbReference type="Rhea" id="RHEA-COMP:11604"/>
        <dbReference type="ChEBI" id="CHEBI:15378"/>
        <dbReference type="ChEBI" id="CHEBI:29999"/>
        <dbReference type="ChEBI" id="CHEBI:30616"/>
        <dbReference type="ChEBI" id="CHEBI:83421"/>
        <dbReference type="ChEBI" id="CHEBI:456216"/>
        <dbReference type="EC" id="2.7.11.1"/>
    </reaction>
</comment>
<dbReference type="GO" id="GO:0045717">
    <property type="term" value="P:negative regulation of fatty acid biosynthetic process"/>
    <property type="evidence" value="ECO:0007669"/>
    <property type="project" value="UniProtKB-ARBA"/>
</dbReference>
<dbReference type="GO" id="GO:0004674">
    <property type="term" value="F:protein serine/threonine kinase activity"/>
    <property type="evidence" value="ECO:0007669"/>
    <property type="project" value="UniProtKB-KW"/>
</dbReference>
<dbReference type="NCBIfam" id="NF033483">
    <property type="entry name" value="PknB_PASTA_kin"/>
    <property type="match status" value="1"/>
</dbReference>
<evidence type="ECO:0000256" key="2">
    <source>
        <dbReference type="ARBA" id="ARBA00022527"/>
    </source>
</evidence>
<evidence type="ECO:0000256" key="7">
    <source>
        <dbReference type="ARBA" id="ARBA00047899"/>
    </source>
</evidence>
<dbReference type="SUPFAM" id="SSF56112">
    <property type="entry name" value="Protein kinase-like (PK-like)"/>
    <property type="match status" value="1"/>
</dbReference>
<dbReference type="GO" id="GO:0005524">
    <property type="term" value="F:ATP binding"/>
    <property type="evidence" value="ECO:0007669"/>
    <property type="project" value="UniProtKB-KW"/>
</dbReference>
<evidence type="ECO:0000256" key="6">
    <source>
        <dbReference type="ARBA" id="ARBA00022840"/>
    </source>
</evidence>
<evidence type="ECO:0000259" key="12">
    <source>
        <dbReference type="PROSITE" id="PS50206"/>
    </source>
</evidence>
<dbReference type="InterPro" id="IPR011009">
    <property type="entry name" value="Kinase-like_dom_sf"/>
</dbReference>
<name>A0A024H4G6_9MICC</name>
<dbReference type="AlphaFoldDB" id="A0A024H4G6"/>
<dbReference type="InterPro" id="IPR008271">
    <property type="entry name" value="Ser/Thr_kinase_AS"/>
</dbReference>
<keyword evidence="2" id="KW-0723">Serine/threonine-protein kinase</keyword>
<evidence type="ECO:0000313" key="14">
    <source>
        <dbReference type="EMBL" id="CCQ46669.1"/>
    </source>
</evidence>
<keyword evidence="10" id="KW-0812">Transmembrane</keyword>
<dbReference type="EC" id="2.7.11.1" evidence="1"/>
<evidence type="ECO:0000256" key="3">
    <source>
        <dbReference type="ARBA" id="ARBA00022679"/>
    </source>
</evidence>
<dbReference type="InterPro" id="IPR001763">
    <property type="entry name" value="Rhodanese-like_dom"/>
</dbReference>
<dbReference type="FunFam" id="1.10.510.10:FF:000021">
    <property type="entry name" value="Serine/threonine protein kinase"/>
    <property type="match status" value="1"/>
</dbReference>
<feature type="domain" description="PASTA" evidence="13">
    <location>
        <begin position="429"/>
        <end position="494"/>
    </location>
</feature>
<keyword evidence="3 14" id="KW-0808">Transferase</keyword>
<evidence type="ECO:0000313" key="15">
    <source>
        <dbReference type="Proteomes" id="UP000035722"/>
    </source>
</evidence>
<dbReference type="Pfam" id="PF03793">
    <property type="entry name" value="PASTA"/>
    <property type="match status" value="4"/>
</dbReference>
<gene>
    <name evidence="14" type="primary">spk1</name>
    <name evidence="14" type="ORF">ARTSIC4J27_2639</name>
</gene>
<feature type="transmembrane region" description="Helical" evidence="10">
    <location>
        <begin position="403"/>
        <end position="424"/>
    </location>
</feature>